<evidence type="ECO:0000259" key="1">
    <source>
        <dbReference type="Pfam" id="PF05699"/>
    </source>
</evidence>
<evidence type="ECO:0000313" key="3">
    <source>
        <dbReference type="Proteomes" id="UP000054018"/>
    </source>
</evidence>
<dbReference type="EMBL" id="KN834140">
    <property type="protein sequence ID" value="KIK11913.1"/>
    <property type="molecule type" value="Genomic_DNA"/>
</dbReference>
<dbReference type="Proteomes" id="UP000054018">
    <property type="component" value="Unassembled WGS sequence"/>
</dbReference>
<dbReference type="InterPro" id="IPR012337">
    <property type="entry name" value="RNaseH-like_sf"/>
</dbReference>
<dbReference type="Pfam" id="PF05699">
    <property type="entry name" value="Dimer_Tnp_hAT"/>
    <property type="match status" value="1"/>
</dbReference>
<dbReference type="PANTHER" id="PTHR46169">
    <property type="entry name" value="DNA REPLICATION-RELATED ELEMENT FACTOR, ISOFORM A"/>
    <property type="match status" value="1"/>
</dbReference>
<dbReference type="GO" id="GO:0046983">
    <property type="term" value="F:protein dimerization activity"/>
    <property type="evidence" value="ECO:0007669"/>
    <property type="project" value="InterPro"/>
</dbReference>
<gene>
    <name evidence="2" type="ORF">PISMIDRAFT_19128</name>
</gene>
<dbReference type="HOGENOM" id="CLU_009123_6_3_1"/>
<protein>
    <recommendedName>
        <fullName evidence="1">HAT C-terminal dimerisation domain-containing protein</fullName>
    </recommendedName>
</protein>
<dbReference type="AlphaFoldDB" id="A0A0C9YVK7"/>
<reference evidence="2 3" key="1">
    <citation type="submission" date="2014-04" db="EMBL/GenBank/DDBJ databases">
        <authorList>
            <consortium name="DOE Joint Genome Institute"/>
            <person name="Kuo A."/>
            <person name="Kohler A."/>
            <person name="Costa M.D."/>
            <person name="Nagy L.G."/>
            <person name="Floudas D."/>
            <person name="Copeland A."/>
            <person name="Barry K.W."/>
            <person name="Cichocki N."/>
            <person name="Veneault-Fourrey C."/>
            <person name="LaButti K."/>
            <person name="Lindquist E.A."/>
            <person name="Lipzen A."/>
            <person name="Lundell T."/>
            <person name="Morin E."/>
            <person name="Murat C."/>
            <person name="Sun H."/>
            <person name="Tunlid A."/>
            <person name="Henrissat B."/>
            <person name="Grigoriev I.V."/>
            <person name="Hibbett D.S."/>
            <person name="Martin F."/>
            <person name="Nordberg H.P."/>
            <person name="Cantor M.N."/>
            <person name="Hua S.X."/>
        </authorList>
    </citation>
    <scope>NUCLEOTIDE SEQUENCE [LARGE SCALE GENOMIC DNA]</scope>
    <source>
        <strain evidence="2 3">441</strain>
    </source>
</reference>
<feature type="domain" description="HAT C-terminal dimerisation" evidence="1">
    <location>
        <begin position="218"/>
        <end position="287"/>
    </location>
</feature>
<dbReference type="InterPro" id="IPR008906">
    <property type="entry name" value="HATC_C_dom"/>
</dbReference>
<name>A0A0C9YVK7_9AGAM</name>
<dbReference type="OrthoDB" id="2639200at2759"/>
<accession>A0A0C9YVK7</accession>
<dbReference type="SUPFAM" id="SSF53098">
    <property type="entry name" value="Ribonuclease H-like"/>
    <property type="match status" value="1"/>
</dbReference>
<organism evidence="2 3">
    <name type="scientific">Pisolithus microcarpus 441</name>
    <dbReference type="NCBI Taxonomy" id="765257"/>
    <lineage>
        <taxon>Eukaryota</taxon>
        <taxon>Fungi</taxon>
        <taxon>Dikarya</taxon>
        <taxon>Basidiomycota</taxon>
        <taxon>Agaricomycotina</taxon>
        <taxon>Agaricomycetes</taxon>
        <taxon>Agaricomycetidae</taxon>
        <taxon>Boletales</taxon>
        <taxon>Sclerodermatineae</taxon>
        <taxon>Pisolithaceae</taxon>
        <taxon>Pisolithus</taxon>
    </lineage>
</organism>
<reference evidence="3" key="2">
    <citation type="submission" date="2015-01" db="EMBL/GenBank/DDBJ databases">
        <title>Evolutionary Origins and Diversification of the Mycorrhizal Mutualists.</title>
        <authorList>
            <consortium name="DOE Joint Genome Institute"/>
            <consortium name="Mycorrhizal Genomics Consortium"/>
            <person name="Kohler A."/>
            <person name="Kuo A."/>
            <person name="Nagy L.G."/>
            <person name="Floudas D."/>
            <person name="Copeland A."/>
            <person name="Barry K.W."/>
            <person name="Cichocki N."/>
            <person name="Veneault-Fourrey C."/>
            <person name="LaButti K."/>
            <person name="Lindquist E.A."/>
            <person name="Lipzen A."/>
            <person name="Lundell T."/>
            <person name="Morin E."/>
            <person name="Murat C."/>
            <person name="Riley R."/>
            <person name="Ohm R."/>
            <person name="Sun H."/>
            <person name="Tunlid A."/>
            <person name="Henrissat B."/>
            <person name="Grigoriev I.V."/>
            <person name="Hibbett D.S."/>
            <person name="Martin F."/>
        </authorList>
    </citation>
    <scope>NUCLEOTIDE SEQUENCE [LARGE SCALE GENOMIC DNA]</scope>
    <source>
        <strain evidence="3">441</strain>
    </source>
</reference>
<evidence type="ECO:0000313" key="2">
    <source>
        <dbReference type="EMBL" id="KIK11913.1"/>
    </source>
</evidence>
<proteinExistence type="predicted"/>
<keyword evidence="3" id="KW-1185">Reference proteome</keyword>
<sequence>MCFTHIINLCVQDIISRFTAADVADDLAQAWHDDTEEKDEYIEAMRGNPLALAHYAVHAIHASRIQCDKFASLIADGNRGQWFKSQDGETTIILDLQLLHNVKTRWDLTFLMLNHLHALQPAVNLFVTLPSQQKELAKVKISDAEWSILQDYENILKMKEYCYLKVLEDAITQSLSQFDSLNVLAQQFNICNMVLGRPRPTEQQSMQEEYQLYINSGYVLETTDPLKFWEVNRMQFPMLFAIAMDYHPIQASSVPCKRVFSSGAEMDTKKCNQIGPILMEALQMLKYHLKQEWLDFMVNWTISPESLVEDEPEELAKGTRRHDIQLSSLDTLLNRSAAEDGDDLSTDVEIFV</sequence>
<dbReference type="InterPro" id="IPR052717">
    <property type="entry name" value="Vacuolar_transposase_reg"/>
</dbReference>